<dbReference type="Pfam" id="PF00072">
    <property type="entry name" value="Response_reg"/>
    <property type="match status" value="1"/>
</dbReference>
<dbReference type="InterPro" id="IPR007492">
    <property type="entry name" value="LytTR_DNA-bd_dom"/>
</dbReference>
<dbReference type="STRING" id="1619234.SAMN05421730_102042"/>
<dbReference type="PROSITE" id="PS50930">
    <property type="entry name" value="HTH_LYTTR"/>
    <property type="match status" value="1"/>
</dbReference>
<evidence type="ECO:0000256" key="3">
    <source>
        <dbReference type="PROSITE-ProRule" id="PRU00169"/>
    </source>
</evidence>
<feature type="modified residue" description="4-aspartylphosphate" evidence="3">
    <location>
        <position position="57"/>
    </location>
</feature>
<proteinExistence type="predicted"/>
<keyword evidence="6" id="KW-0238">DNA-binding</keyword>
<reference evidence="6 7" key="1">
    <citation type="submission" date="2016-09" db="EMBL/GenBank/DDBJ databases">
        <authorList>
            <person name="Capua I."/>
            <person name="De Benedictis P."/>
            <person name="Joannis T."/>
            <person name="Lombin L.H."/>
            <person name="Cattoli G."/>
        </authorList>
    </citation>
    <scope>NUCLEOTIDE SEQUENCE [LARGE SCALE GENOMIC DNA]</scope>
    <source>
        <strain evidence="6 7">GluBS11</strain>
    </source>
</reference>
<name>A0A1D3TW42_9FIRM</name>
<accession>A0A1D3TW42</accession>
<dbReference type="GO" id="GO:0000156">
    <property type="term" value="F:phosphorelay response regulator activity"/>
    <property type="evidence" value="ECO:0007669"/>
    <property type="project" value="InterPro"/>
</dbReference>
<gene>
    <name evidence="6" type="ORF">SAMN05421730_102042</name>
</gene>
<keyword evidence="3" id="KW-0597">Phosphoprotein</keyword>
<sequence>MIKIAIVEDEESQARLLEEYLNRYAEEKKIQFKIQKFTNAVSLLENYSADYDIIFMDIRMPYMNGMDAAHRLRKLDKTVLLIFMTSLTQYAISGYEVEALDYIVKPIGYYDFALKMSRAMQRIPKDSPDEIVVSTVNGMVKLSPSDIRFLETEGHHVIYHTADADYRQYGTLSSAEAKLQSYNFCRCNNCYLVNLQYVESIQGYTVTVDGKELRISQPRKKAFVQQLLDYTKRKTTCLN</sequence>
<evidence type="ECO:0000313" key="7">
    <source>
        <dbReference type="Proteomes" id="UP000199315"/>
    </source>
</evidence>
<dbReference type="AlphaFoldDB" id="A0A1D3TW42"/>
<dbReference type="PANTHER" id="PTHR37299:SF1">
    <property type="entry name" value="STAGE 0 SPORULATION PROTEIN A HOMOLOG"/>
    <property type="match status" value="1"/>
</dbReference>
<feature type="domain" description="Response regulatory" evidence="4">
    <location>
        <begin position="3"/>
        <end position="120"/>
    </location>
</feature>
<dbReference type="Pfam" id="PF04397">
    <property type="entry name" value="LytTR"/>
    <property type="match status" value="1"/>
</dbReference>
<feature type="domain" description="HTH LytTR-type" evidence="5">
    <location>
        <begin position="131"/>
        <end position="202"/>
    </location>
</feature>
<dbReference type="EMBL" id="FMKA01000020">
    <property type="protein sequence ID" value="SCP98431.1"/>
    <property type="molecule type" value="Genomic_DNA"/>
</dbReference>
<dbReference type="InterPro" id="IPR011006">
    <property type="entry name" value="CheY-like_superfamily"/>
</dbReference>
<keyword evidence="7" id="KW-1185">Reference proteome</keyword>
<organism evidence="6 7">
    <name type="scientific">Anaerobium acetethylicum</name>
    <dbReference type="NCBI Taxonomy" id="1619234"/>
    <lineage>
        <taxon>Bacteria</taxon>
        <taxon>Bacillati</taxon>
        <taxon>Bacillota</taxon>
        <taxon>Clostridia</taxon>
        <taxon>Lachnospirales</taxon>
        <taxon>Lachnospiraceae</taxon>
        <taxon>Anaerobium</taxon>
    </lineage>
</organism>
<dbReference type="InterPro" id="IPR046947">
    <property type="entry name" value="LytR-like"/>
</dbReference>
<evidence type="ECO:0000313" key="6">
    <source>
        <dbReference type="EMBL" id="SCP98431.1"/>
    </source>
</evidence>
<dbReference type="InterPro" id="IPR001789">
    <property type="entry name" value="Sig_transdc_resp-reg_receiver"/>
</dbReference>
<dbReference type="RefSeq" id="WP_091235431.1">
    <property type="nucleotide sequence ID" value="NZ_FMKA01000020.1"/>
</dbReference>
<dbReference type="Gene3D" id="3.40.50.2300">
    <property type="match status" value="1"/>
</dbReference>
<evidence type="ECO:0000256" key="1">
    <source>
        <dbReference type="ARBA" id="ARBA00018672"/>
    </source>
</evidence>
<dbReference type="PROSITE" id="PS50110">
    <property type="entry name" value="RESPONSE_REGULATORY"/>
    <property type="match status" value="1"/>
</dbReference>
<protein>
    <recommendedName>
        <fullName evidence="1">Stage 0 sporulation protein A homolog</fullName>
    </recommendedName>
</protein>
<dbReference type="SUPFAM" id="SSF52172">
    <property type="entry name" value="CheY-like"/>
    <property type="match status" value="1"/>
</dbReference>
<dbReference type="Proteomes" id="UP000199315">
    <property type="component" value="Unassembled WGS sequence"/>
</dbReference>
<dbReference type="GO" id="GO:0003677">
    <property type="term" value="F:DNA binding"/>
    <property type="evidence" value="ECO:0007669"/>
    <property type="project" value="UniProtKB-KW"/>
</dbReference>
<dbReference type="SMART" id="SM00850">
    <property type="entry name" value="LytTR"/>
    <property type="match status" value="1"/>
</dbReference>
<dbReference type="Gene3D" id="2.40.50.1020">
    <property type="entry name" value="LytTr DNA-binding domain"/>
    <property type="match status" value="1"/>
</dbReference>
<evidence type="ECO:0000259" key="4">
    <source>
        <dbReference type="PROSITE" id="PS50110"/>
    </source>
</evidence>
<dbReference type="SMART" id="SM00448">
    <property type="entry name" value="REC"/>
    <property type="match status" value="1"/>
</dbReference>
<evidence type="ECO:0000259" key="5">
    <source>
        <dbReference type="PROSITE" id="PS50930"/>
    </source>
</evidence>
<dbReference type="OrthoDB" id="9812232at2"/>
<comment type="function">
    <text evidence="2">May play the central regulatory role in sporulation. It may be an element of the effector pathway responsible for the activation of sporulation genes in response to nutritional stress. Spo0A may act in concert with spo0H (a sigma factor) to control the expression of some genes that are critical to the sporulation process.</text>
</comment>
<evidence type="ECO:0000256" key="2">
    <source>
        <dbReference type="ARBA" id="ARBA00024867"/>
    </source>
</evidence>
<dbReference type="PANTHER" id="PTHR37299">
    <property type="entry name" value="TRANSCRIPTIONAL REGULATOR-RELATED"/>
    <property type="match status" value="1"/>
</dbReference>